<evidence type="ECO:0000313" key="2">
    <source>
        <dbReference type="Proteomes" id="UP001162834"/>
    </source>
</evidence>
<protein>
    <submittedName>
        <fullName evidence="1">Uncharacterized protein</fullName>
    </submittedName>
</protein>
<gene>
    <name evidence="1" type="ORF">DSM104329_00661</name>
</gene>
<dbReference type="Proteomes" id="UP001162834">
    <property type="component" value="Chromosome"/>
</dbReference>
<name>A0A9E6XU96_9ACTN</name>
<dbReference type="EMBL" id="CP087164">
    <property type="protein sequence ID" value="UGS34285.1"/>
    <property type="molecule type" value="Genomic_DNA"/>
</dbReference>
<dbReference type="KEGG" id="sbae:DSM104329_00661"/>
<accession>A0A9E6XU96</accession>
<sequence length="135" mass="14717">MPGVNDPLYRLVCVPAVLDDAPPGWTTAMLREGEMALQVDDGGLEAIDAVAHALDLVAVSVLRAERTPAEQERTVIAYAGSLPLVWVAGTFSDQARDWARERGPMTLLVEAARPLSEDDRHRVDRFVALLGRQAE</sequence>
<organism evidence="1 2">
    <name type="scientific">Capillimicrobium parvum</name>
    <dbReference type="NCBI Taxonomy" id="2884022"/>
    <lineage>
        <taxon>Bacteria</taxon>
        <taxon>Bacillati</taxon>
        <taxon>Actinomycetota</taxon>
        <taxon>Thermoleophilia</taxon>
        <taxon>Solirubrobacterales</taxon>
        <taxon>Capillimicrobiaceae</taxon>
        <taxon>Capillimicrobium</taxon>
    </lineage>
</organism>
<proteinExistence type="predicted"/>
<reference evidence="1" key="1">
    <citation type="journal article" date="2022" name="Int. J. Syst. Evol. Microbiol.">
        <title>Pseudomonas aegrilactucae sp. nov. and Pseudomonas morbosilactucae sp. nov., pathogens causing bacterial rot of lettuce in Japan.</title>
        <authorList>
            <person name="Sawada H."/>
            <person name="Fujikawa T."/>
            <person name="Satou M."/>
        </authorList>
    </citation>
    <scope>NUCLEOTIDE SEQUENCE</scope>
    <source>
        <strain evidence="1">0166_1</strain>
    </source>
</reference>
<keyword evidence="2" id="KW-1185">Reference proteome</keyword>
<dbReference type="AlphaFoldDB" id="A0A9E6XU96"/>
<evidence type="ECO:0000313" key="1">
    <source>
        <dbReference type="EMBL" id="UGS34285.1"/>
    </source>
</evidence>